<evidence type="ECO:0000313" key="2">
    <source>
        <dbReference type="Proteomes" id="UP000619265"/>
    </source>
</evidence>
<comment type="caution">
    <text evidence="1">The sequence shown here is derived from an EMBL/GenBank/DDBJ whole genome shotgun (WGS) entry which is preliminary data.</text>
</comment>
<dbReference type="AlphaFoldDB" id="A0A833U9D0"/>
<proteinExistence type="predicted"/>
<dbReference type="PANTHER" id="PTHR33499">
    <property type="entry name" value="OS12G0282400 PROTEIN-RELATED"/>
    <property type="match status" value="1"/>
</dbReference>
<evidence type="ECO:0000313" key="1">
    <source>
        <dbReference type="EMBL" id="KAF5451783.1"/>
    </source>
</evidence>
<organism evidence="1 2">
    <name type="scientific">Juglans regia</name>
    <name type="common">English walnut</name>
    <dbReference type="NCBI Taxonomy" id="51240"/>
    <lineage>
        <taxon>Eukaryota</taxon>
        <taxon>Viridiplantae</taxon>
        <taxon>Streptophyta</taxon>
        <taxon>Embryophyta</taxon>
        <taxon>Tracheophyta</taxon>
        <taxon>Spermatophyta</taxon>
        <taxon>Magnoliopsida</taxon>
        <taxon>eudicotyledons</taxon>
        <taxon>Gunneridae</taxon>
        <taxon>Pentapetalae</taxon>
        <taxon>rosids</taxon>
        <taxon>fabids</taxon>
        <taxon>Fagales</taxon>
        <taxon>Juglandaceae</taxon>
        <taxon>Juglans</taxon>
    </lineage>
</organism>
<reference evidence="1" key="2">
    <citation type="submission" date="2020-03" db="EMBL/GenBank/DDBJ databases">
        <title>Walnut 2.0.</title>
        <authorList>
            <person name="Marrano A."/>
            <person name="Britton M."/>
            <person name="Zimin A.V."/>
            <person name="Zaini P.A."/>
            <person name="Workman R."/>
            <person name="Puiu D."/>
            <person name="Bianco L."/>
            <person name="Allen B.J."/>
            <person name="Troggio M."/>
            <person name="Leslie C.A."/>
            <person name="Timp W."/>
            <person name="Dendekar A."/>
            <person name="Salzberg S.L."/>
            <person name="Neale D.B."/>
        </authorList>
    </citation>
    <scope>NUCLEOTIDE SEQUENCE</scope>
    <source>
        <tissue evidence="1">Leaves</tissue>
    </source>
</reference>
<dbReference type="Gramene" id="Jr12_05640_p1">
    <property type="protein sequence ID" value="cds.Jr12_05640_p1"/>
    <property type="gene ID" value="Jr12_05640"/>
</dbReference>
<name>A0A833U9D0_JUGRE</name>
<accession>A0A833U9D0</accession>
<reference evidence="1" key="1">
    <citation type="submission" date="2015-10" db="EMBL/GenBank/DDBJ databases">
        <authorList>
            <person name="Martinez-Garcia P.J."/>
            <person name="Crepeau M.W."/>
            <person name="Puiu D."/>
            <person name="Gonzalez-Ibeas D."/>
            <person name="Whalen J."/>
            <person name="Stevens K."/>
            <person name="Paul R."/>
            <person name="Butterfield T."/>
            <person name="Britton M."/>
            <person name="Reagan R."/>
            <person name="Chakraborty S."/>
            <person name="Walawage S.L."/>
            <person name="Vasquez-Gross H.A."/>
            <person name="Cardeno C."/>
            <person name="Famula R."/>
            <person name="Pratt K."/>
            <person name="Kuruganti S."/>
            <person name="Aradhya M.K."/>
            <person name="Leslie C.A."/>
            <person name="Dandekar A.M."/>
            <person name="Salzberg S.L."/>
            <person name="Wegrzyn J.L."/>
            <person name="Langley C.H."/>
            <person name="Neale D.B."/>
        </authorList>
    </citation>
    <scope>NUCLEOTIDE SEQUENCE</scope>
    <source>
        <tissue evidence="1">Leaves</tissue>
    </source>
</reference>
<dbReference type="PANTHER" id="PTHR33499:SF11">
    <property type="entry name" value="NO APICAL MERISTEM-ASSOCIATED C-TERMINAL DOMAIN-CONTAINING PROTEIN"/>
    <property type="match status" value="1"/>
</dbReference>
<sequence length="333" mass="38366">MWRSVKRGRRGRLRHSRPIICSTPDEETLAARNILRDEVVANEPTEAVGGAGVQEAMEVAESGEGNINTDPPIKKRGRGPARGALFERLRKVGKVPLDIKDGHRGPSCENASIFTGRVTWIVKVYADMRHESWSYVPEEEKQELIDRVRADFILDWTKDNHREMVVTHLSEKYKAYHYELHKIYLKYASHEEALHGGTPMVPKPVWELLCERWASRTFKNLMLERLNEKDSEEDVDEAAAEIFKDVLGFKSGYASGMGHMVIPEPSPSMKKNKAFMRLAEENEQNKSDAEMYKSKIEQMADIVAMKRNFYEYEKVMNYRVSKLEGNTESRRET</sequence>
<gene>
    <name evidence="1" type="ORF">F2P56_026855</name>
</gene>
<protein>
    <submittedName>
        <fullName evidence="1">Uncharacterized protein</fullName>
    </submittedName>
</protein>
<dbReference type="EMBL" id="LIHL02000012">
    <property type="protein sequence ID" value="KAF5451783.1"/>
    <property type="molecule type" value="Genomic_DNA"/>
</dbReference>
<dbReference type="Proteomes" id="UP000619265">
    <property type="component" value="Unassembled WGS sequence"/>
</dbReference>